<comment type="caution">
    <text evidence="1">The sequence shown here is derived from an EMBL/GenBank/DDBJ whole genome shotgun (WGS) entry which is preliminary data.</text>
</comment>
<dbReference type="Gene3D" id="2.30.130.30">
    <property type="entry name" value="Hypothetical protein"/>
    <property type="match status" value="1"/>
</dbReference>
<dbReference type="EMBL" id="CAUYUE010000016">
    <property type="protein sequence ID" value="CAK0787004.1"/>
    <property type="molecule type" value="Genomic_DNA"/>
</dbReference>
<proteinExistence type="predicted"/>
<gene>
    <name evidence="1" type="ORF">CVIRNUC_010220</name>
</gene>
<dbReference type="InterPro" id="IPR015947">
    <property type="entry name" value="PUA-like_sf"/>
</dbReference>
<accession>A0AAV1II43</accession>
<evidence type="ECO:0000313" key="1">
    <source>
        <dbReference type="EMBL" id="CAK0787004.1"/>
    </source>
</evidence>
<evidence type="ECO:0000313" key="2">
    <source>
        <dbReference type="Proteomes" id="UP001314263"/>
    </source>
</evidence>
<keyword evidence="2" id="KW-1185">Reference proteome</keyword>
<dbReference type="SUPFAM" id="SSF88697">
    <property type="entry name" value="PUA domain-like"/>
    <property type="match status" value="1"/>
</dbReference>
<name>A0AAV1II43_9CHLO</name>
<reference evidence="1 2" key="1">
    <citation type="submission" date="2023-10" db="EMBL/GenBank/DDBJ databases">
        <authorList>
            <person name="Maclean D."/>
            <person name="Macfadyen A."/>
        </authorList>
    </citation>
    <scope>NUCLEOTIDE SEQUENCE [LARGE SCALE GENOMIC DNA]</scope>
</reference>
<protein>
    <submittedName>
        <fullName evidence="1">Uncharacterized protein</fullName>
    </submittedName>
</protein>
<organism evidence="1 2">
    <name type="scientific">Coccomyxa viridis</name>
    <dbReference type="NCBI Taxonomy" id="1274662"/>
    <lineage>
        <taxon>Eukaryota</taxon>
        <taxon>Viridiplantae</taxon>
        <taxon>Chlorophyta</taxon>
        <taxon>core chlorophytes</taxon>
        <taxon>Trebouxiophyceae</taxon>
        <taxon>Trebouxiophyceae incertae sedis</taxon>
        <taxon>Coccomyxaceae</taxon>
        <taxon>Coccomyxa</taxon>
    </lineage>
</organism>
<sequence>MDGQKRIEMRKWRLPAHLIGQKIWLIQPMDGAPGVPSLGDEVLPGSNDAKMVGFVAFSSVREYSSKEGFHADADKHLVPPDSPYAFEEGQAAYGWVVQQTQRLPQALPVPHMKRVERSLYEVSHSQTIAGA</sequence>
<dbReference type="Proteomes" id="UP001314263">
    <property type="component" value="Unassembled WGS sequence"/>
</dbReference>
<dbReference type="AlphaFoldDB" id="A0AAV1II43"/>